<sequence>MPASAYIGRVGRLAVALGVGTAVFTGHGIAAADDTDTSSSSTSTAGPSAESSGPQTGGEQTTPATGTAVDTPTEGSSGSAGQTSQEGATTTPAGVVSAQTNTGSATTAPTVPAEIEPEIEPDTATPDDETAAPSEDTSTTKPKSSKKSTAVADTAKTTQTAAVETTSDPEPTTPKAGETFSAATTSTAGAPEAEAAPVAALSTQVSAATTTATTRTAAAVAPAAAPNPFSIVTNFVSGVVNSILGPLVGSGPAAPAGQPMAWTLLAYARREIEDFVNAVTGQSTTSTVATQQTSLAMAAARAVANVPGFPLAGAQLSPSTSFVNWVTGGYQVLGANGQINPLIADTLTRFGVSGTDVGTMWDNGIADDPATPYNEHQVLIAFGDTFGLRSVPGEDWRFNVLMRSADTYLADGMDVPDGEFGNGNWFGGMPLWDVPNGRPYEQYARRIINPEALPPGLAPGITLIPTAGIALPSTDPKAIGGMTQYLSFMSVRQWGAAGQWTTNYSGIAYSIDNGENWKIAPQSIRMNDPWSGNANFQQAALVRPGDGYVYSYGTPNGRQGAAYLSRVAEKDILDVTKYDYYSKGSAGGWFGIGATKAGWYRNQPAKATAVFGASEQGACGAVNPGVQVSELSVQYNKQLNKYVTLYGDQFNNIVMRTSDTPQGTWSSAKVLMSQQQGGIYAPMMHPWSPSTMGTGSDLYWNLSIWSEYNVMLMKTDLTKV</sequence>
<evidence type="ECO:0000256" key="1">
    <source>
        <dbReference type="SAM" id="MobiDB-lite"/>
    </source>
</evidence>
<keyword evidence="4" id="KW-1185">Reference proteome</keyword>
<reference evidence="3 4" key="1">
    <citation type="submission" date="2022-06" db="EMBL/GenBank/DDBJ databases">
        <title>Mycolicibacterium sp. CAU 1645 isolated from seawater.</title>
        <authorList>
            <person name="Kim W."/>
        </authorList>
    </citation>
    <scope>NUCLEOTIDE SEQUENCE [LARGE SCALE GENOMIC DNA]</scope>
    <source>
        <strain evidence="3 4">CAU 1645</strain>
    </source>
</reference>
<evidence type="ECO:0000313" key="3">
    <source>
        <dbReference type="EMBL" id="MCP9271384.1"/>
    </source>
</evidence>
<feature type="compositionally biased region" description="Acidic residues" evidence="1">
    <location>
        <begin position="115"/>
        <end position="130"/>
    </location>
</feature>
<evidence type="ECO:0000259" key="2">
    <source>
        <dbReference type="Pfam" id="PF13810"/>
    </source>
</evidence>
<accession>A0ABT1LWW4</accession>
<evidence type="ECO:0000313" key="4">
    <source>
        <dbReference type="Proteomes" id="UP001651690"/>
    </source>
</evidence>
<feature type="domain" description="DUF4185" evidence="2">
    <location>
        <begin position="345"/>
        <end position="714"/>
    </location>
</feature>
<feature type="compositionally biased region" description="Polar residues" evidence="1">
    <location>
        <begin position="53"/>
        <end position="109"/>
    </location>
</feature>
<protein>
    <submittedName>
        <fullName evidence="3">DUF4185 domain-containing protein</fullName>
    </submittedName>
</protein>
<dbReference type="InterPro" id="IPR025442">
    <property type="entry name" value="DUF4185"/>
</dbReference>
<gene>
    <name evidence="3" type="ORF">NM203_04190</name>
</gene>
<dbReference type="RefSeq" id="WP_255058429.1">
    <property type="nucleotide sequence ID" value="NZ_JANDBD010000002.1"/>
</dbReference>
<name>A0ABT1LWW4_9MYCO</name>
<comment type="caution">
    <text evidence="3">The sequence shown here is derived from an EMBL/GenBank/DDBJ whole genome shotgun (WGS) entry which is preliminary data.</text>
</comment>
<dbReference type="Proteomes" id="UP001651690">
    <property type="component" value="Unassembled WGS sequence"/>
</dbReference>
<organism evidence="3 4">
    <name type="scientific">Mycolicibacterium arenosum</name>
    <dbReference type="NCBI Taxonomy" id="2952157"/>
    <lineage>
        <taxon>Bacteria</taxon>
        <taxon>Bacillati</taxon>
        <taxon>Actinomycetota</taxon>
        <taxon>Actinomycetes</taxon>
        <taxon>Mycobacteriales</taxon>
        <taxon>Mycobacteriaceae</taxon>
        <taxon>Mycolicibacterium</taxon>
    </lineage>
</organism>
<dbReference type="EMBL" id="JANDBD010000002">
    <property type="protein sequence ID" value="MCP9271384.1"/>
    <property type="molecule type" value="Genomic_DNA"/>
</dbReference>
<feature type="compositionally biased region" description="Polar residues" evidence="1">
    <location>
        <begin position="155"/>
        <end position="170"/>
    </location>
</feature>
<proteinExistence type="predicted"/>
<feature type="region of interest" description="Disordered" evidence="1">
    <location>
        <begin position="31"/>
        <end position="178"/>
    </location>
</feature>
<dbReference type="Pfam" id="PF13810">
    <property type="entry name" value="DUF4185"/>
    <property type="match status" value="1"/>
</dbReference>
<feature type="compositionally biased region" description="Low complexity" evidence="1">
    <location>
        <begin position="37"/>
        <end position="52"/>
    </location>
</feature>